<dbReference type="GO" id="GO:0008107">
    <property type="term" value="F:galactoside 2-alpha-L-fucosyltransferase activity"/>
    <property type="evidence" value="ECO:0007669"/>
    <property type="project" value="InterPro"/>
</dbReference>
<gene>
    <name evidence="1" type="ORF">DYI28_27400</name>
</gene>
<dbReference type="Proteomes" id="UP000318823">
    <property type="component" value="Chromosome"/>
</dbReference>
<dbReference type="GO" id="GO:0005975">
    <property type="term" value="P:carbohydrate metabolic process"/>
    <property type="evidence" value="ECO:0007669"/>
    <property type="project" value="InterPro"/>
</dbReference>
<proteinExistence type="predicted"/>
<dbReference type="PANTHER" id="PTHR11927">
    <property type="entry name" value="GALACTOSIDE 2-L-FUCOSYLTRANSFERASE"/>
    <property type="match status" value="1"/>
</dbReference>
<protein>
    <submittedName>
        <fullName evidence="1">Alpha-1,2-fucosyltransferase</fullName>
    </submittedName>
</protein>
<evidence type="ECO:0000313" key="2">
    <source>
        <dbReference type="Proteomes" id="UP000318823"/>
    </source>
</evidence>
<dbReference type="AlphaFoldDB" id="A0A515IY30"/>
<dbReference type="RefSeq" id="WP_032854640.1">
    <property type="nucleotide sequence ID" value="NZ_CAAKNR010000238.1"/>
</dbReference>
<dbReference type="CDD" id="cd11301">
    <property type="entry name" value="Fut1_Fut2_like"/>
    <property type="match status" value="1"/>
</dbReference>
<dbReference type="Pfam" id="PF01531">
    <property type="entry name" value="Glyco_transf_11"/>
    <property type="match status" value="1"/>
</dbReference>
<dbReference type="GO" id="GO:0016020">
    <property type="term" value="C:membrane"/>
    <property type="evidence" value="ECO:0007669"/>
    <property type="project" value="InterPro"/>
</dbReference>
<reference evidence="2" key="1">
    <citation type="journal article" date="2018" name="J. Anim. Genet.">
        <title>Acquired interbacterial defense systems protect against interspecies antagonism in the human gut microbiome.</title>
        <authorList>
            <person name="Ross B.D."/>
            <person name="Verster A.J."/>
            <person name="Radey M.C."/>
            <person name="Schmidtke D.T."/>
            <person name="Pope C.E."/>
            <person name="Hoffman L.R."/>
            <person name="Hajjar A."/>
            <person name="Peterson S.B."/>
            <person name="Borenstein E."/>
            <person name="Mougous J."/>
        </authorList>
    </citation>
    <scope>NUCLEOTIDE SEQUENCE [LARGE SCALE GENOMIC DNA]</scope>
    <source>
        <strain evidence="2">3725 D1 iv</strain>
    </source>
</reference>
<accession>A0A515IY30</accession>
<dbReference type="InterPro" id="IPR002516">
    <property type="entry name" value="Glyco_trans_11"/>
</dbReference>
<dbReference type="PANTHER" id="PTHR11927:SF9">
    <property type="entry name" value="L-FUCOSYLTRANSFERASE"/>
    <property type="match status" value="1"/>
</dbReference>
<dbReference type="EMBL" id="CP041395">
    <property type="protein sequence ID" value="QDM12133.1"/>
    <property type="molecule type" value="Genomic_DNA"/>
</dbReference>
<sequence length="280" mass="33543">MIVVYSNAGLANRMFHYALYKAIEAKGIDVYFDEKSYLPEWNFEQTTLIDVFPRVRYRECQYFKRVAKKDVFSRIIRKLSWKYYINYSFKYDINLWDKLEGDKCLMGIWQSEKYFHDIKNDIREDFCFLQFEQERNREAECIMNSQNSVAIHIRKGVDYLRNPIFSGICPIEYYHEAIKYVREHVDNPIFYVFTDNKEWVLNNLTDLNYTLCDWNPTSGKMNYLDMQLMSCAKHNIISNSSYSWWAAWLNKNPDKIVVAPQKWSNRGGGSDIIPDSWIQL</sequence>
<organism evidence="1 2">
    <name type="scientific">Bacteroides ovatus</name>
    <dbReference type="NCBI Taxonomy" id="28116"/>
    <lineage>
        <taxon>Bacteria</taxon>
        <taxon>Pseudomonadati</taxon>
        <taxon>Bacteroidota</taxon>
        <taxon>Bacteroidia</taxon>
        <taxon>Bacteroidales</taxon>
        <taxon>Bacteroidaceae</taxon>
        <taxon>Bacteroides</taxon>
    </lineage>
</organism>
<evidence type="ECO:0000313" key="1">
    <source>
        <dbReference type="EMBL" id="QDM12133.1"/>
    </source>
</evidence>
<name>A0A515IY30_BACOV</name>